<proteinExistence type="predicted"/>
<sequence length="102" mass="11567">MTSIFQGCRSELKDVNPEDYPDIHKMAILADIAPYSREYNTFRQKVGKEAQGNTELEIEYQRILDRVRQTKDSVVRMENCRFTAPVDEIEGTVASVSPAASP</sequence>
<dbReference type="RefSeq" id="WP_348261325.1">
    <property type="nucleotide sequence ID" value="NZ_CP121196.1"/>
</dbReference>
<gene>
    <name evidence="1" type="ORF">P8935_16145</name>
    <name evidence="2" type="ORF">P8935_16325</name>
</gene>
<evidence type="ECO:0000313" key="2">
    <source>
        <dbReference type="EMBL" id="XBH16130.1"/>
    </source>
</evidence>
<accession>A0AAU7DEJ3</accession>
<dbReference type="AlphaFoldDB" id="A0AAU7DEJ3"/>
<protein>
    <submittedName>
        <fullName evidence="1">Uncharacterized protein</fullName>
    </submittedName>
</protein>
<reference evidence="1" key="1">
    <citation type="submission" date="2023-03" db="EMBL/GenBank/DDBJ databases">
        <title>Edaphobacter sp.</title>
        <authorList>
            <person name="Huber K.J."/>
            <person name="Papendorf J."/>
            <person name="Pilke C."/>
            <person name="Bunk B."/>
            <person name="Sproeer C."/>
            <person name="Pester M."/>
        </authorList>
    </citation>
    <scope>NUCLEOTIDE SEQUENCE</scope>
    <source>
        <strain evidence="1">DSM 110680</strain>
    </source>
</reference>
<dbReference type="EMBL" id="CP121196">
    <property type="protein sequence ID" value="XBH16094.1"/>
    <property type="molecule type" value="Genomic_DNA"/>
</dbReference>
<evidence type="ECO:0000313" key="1">
    <source>
        <dbReference type="EMBL" id="XBH16094.1"/>
    </source>
</evidence>
<dbReference type="EMBL" id="CP121196">
    <property type="protein sequence ID" value="XBH16130.1"/>
    <property type="molecule type" value="Genomic_DNA"/>
</dbReference>
<organism evidence="1">
    <name type="scientific">Telmatobacter sp. DSM 110680</name>
    <dbReference type="NCBI Taxonomy" id="3036704"/>
    <lineage>
        <taxon>Bacteria</taxon>
        <taxon>Pseudomonadati</taxon>
        <taxon>Acidobacteriota</taxon>
        <taxon>Terriglobia</taxon>
        <taxon>Terriglobales</taxon>
        <taxon>Acidobacteriaceae</taxon>
        <taxon>Telmatobacter</taxon>
    </lineage>
</organism>
<name>A0AAU7DEJ3_9BACT</name>